<evidence type="ECO:0000256" key="8">
    <source>
        <dbReference type="ARBA" id="ARBA00023242"/>
    </source>
</evidence>
<keyword evidence="11" id="KW-0472">Membrane</keyword>
<evidence type="ECO:0000259" key="12">
    <source>
        <dbReference type="PROSITE" id="PS50982"/>
    </source>
</evidence>
<feature type="compositionally biased region" description="Basic and acidic residues" evidence="10">
    <location>
        <begin position="32"/>
        <end position="59"/>
    </location>
</feature>
<sequence length="642" mass="71948">RGSENGAAAHKFCALLGPLQAQGGEGPSGQQRMEENISNTEDKKSLSSSTDIRDNDTDRSAGQALSETGSELVKGVDEPPADWFEPLEEDCVDDDVQSCDLDMESLAGSERSGSVAGSERGRKPPRRRVGDEDWEDWPILGEGWKRRVVLRRSGMSMGQIDTYYMSPKGERVRSKIELLKCIKNTIDLTHFDFKMGKFFDGEPPKRGPRVMLYKVVSVFAFFSPSICVRCRNSFTGVEGQTMCGKCSRACNSSCHCFVQWLPCGFCRACQLTEDCGTCASCRNGKLNPDARRPVRCRKRKCLFVRRKRNFGVRWMKCVYSFTYMVATVTTLCCACVCLFQRVVKKQRRSCGRCKGCVSKADCGICDFCIDKPKFGGSNKKRQKCRRRQCQREAMRHLLPDSGHTPVLTPQGWVVPGRPRPIYAYGRKKAHQSREKWDFDFSDNEGELERRIKGPAGMLHLDRDKISSSNYKGQPHCLTVFVCLQITQIFSLGRSGTGVGGVELEPELLELLSSLRRAVLPVLWCPVLVEGPRLQLLQCSKLSAMADTAVYIEPNFRFHISVQGQPLLPTHRLYLVHPPRLSSAAQVAALLEDLERYAVCRGFEAELPTGPDPIIQERAATCEFLVLPDAKRCGRCKSGEQKQ</sequence>
<keyword evidence="6" id="KW-0238">DNA-binding</keyword>
<feature type="domain" description="CXXC-type" evidence="13">
    <location>
        <begin position="256"/>
        <end position="302"/>
    </location>
</feature>
<feature type="region of interest" description="Disordered" evidence="10">
    <location>
        <begin position="19"/>
        <end position="84"/>
    </location>
</feature>
<feature type="domain" description="MBD" evidence="12">
    <location>
        <begin position="130"/>
        <end position="198"/>
    </location>
</feature>
<keyword evidence="3 9" id="KW-0863">Zinc-finger</keyword>
<keyword evidence="4" id="KW-0862">Zinc</keyword>
<reference evidence="14" key="3">
    <citation type="submission" date="2025-09" db="UniProtKB">
        <authorList>
            <consortium name="Ensembl"/>
        </authorList>
    </citation>
    <scope>IDENTIFICATION</scope>
</reference>
<accession>A0AAR2K1I2</accession>
<evidence type="ECO:0000256" key="9">
    <source>
        <dbReference type="PROSITE-ProRule" id="PRU00509"/>
    </source>
</evidence>
<evidence type="ECO:0008006" key="16">
    <source>
        <dbReference type="Google" id="ProtNLM"/>
    </source>
</evidence>
<evidence type="ECO:0000256" key="11">
    <source>
        <dbReference type="SAM" id="Phobius"/>
    </source>
</evidence>
<feature type="transmembrane region" description="Helical" evidence="11">
    <location>
        <begin position="318"/>
        <end position="339"/>
    </location>
</feature>
<evidence type="ECO:0000256" key="5">
    <source>
        <dbReference type="ARBA" id="ARBA00023015"/>
    </source>
</evidence>
<dbReference type="GeneTree" id="ENSGT00950000183005"/>
<feature type="region of interest" description="Disordered" evidence="10">
    <location>
        <begin position="105"/>
        <end position="132"/>
    </location>
</feature>
<keyword evidence="11" id="KW-1133">Transmembrane helix</keyword>
<name>A0AAR2K1I2_PYGNA</name>
<evidence type="ECO:0000256" key="1">
    <source>
        <dbReference type="ARBA" id="ARBA00004123"/>
    </source>
</evidence>
<evidence type="ECO:0000256" key="4">
    <source>
        <dbReference type="ARBA" id="ARBA00022833"/>
    </source>
</evidence>
<dbReference type="PROSITE" id="PS51058">
    <property type="entry name" value="ZF_CXXC"/>
    <property type="match status" value="2"/>
</dbReference>
<dbReference type="SMART" id="SM00391">
    <property type="entry name" value="MBD"/>
    <property type="match status" value="1"/>
</dbReference>
<keyword evidence="15" id="KW-1185">Reference proteome</keyword>
<keyword evidence="11" id="KW-0812">Transmembrane</keyword>
<keyword evidence="8" id="KW-0539">Nucleus</keyword>
<protein>
    <recommendedName>
        <fullName evidence="16">Methyl-CpG binding domain protein 1b</fullName>
    </recommendedName>
</protein>
<dbReference type="InterPro" id="IPR001739">
    <property type="entry name" value="Methyl_CpG_DNA-bd"/>
</dbReference>
<comment type="subcellular location">
    <subcellularLocation>
        <location evidence="1">Nucleus</location>
    </subcellularLocation>
</comment>
<reference evidence="14" key="2">
    <citation type="submission" date="2025-08" db="UniProtKB">
        <authorList>
            <consortium name="Ensembl"/>
        </authorList>
    </citation>
    <scope>IDENTIFICATION</scope>
</reference>
<dbReference type="InterPro" id="IPR002857">
    <property type="entry name" value="Znf_CXXC"/>
</dbReference>
<dbReference type="Ensembl" id="ENSPNAT00000088346.1">
    <property type="protein sequence ID" value="ENSPNAP00000058178.1"/>
    <property type="gene ID" value="ENSPNAG00000018075.2"/>
</dbReference>
<dbReference type="PANTHER" id="PTHR12396:SF57">
    <property type="entry name" value="METHYL-CPG-BINDING DOMAIN PROTEIN 1"/>
    <property type="match status" value="1"/>
</dbReference>
<dbReference type="PANTHER" id="PTHR12396">
    <property type="entry name" value="METHYL-CPG BINDING PROTEIN, MBD"/>
    <property type="match status" value="1"/>
</dbReference>
<keyword evidence="7" id="KW-0804">Transcription</keyword>
<dbReference type="GO" id="GO:0000122">
    <property type="term" value="P:negative regulation of transcription by RNA polymerase II"/>
    <property type="evidence" value="ECO:0007669"/>
    <property type="project" value="TreeGrafter"/>
</dbReference>
<dbReference type="AlphaFoldDB" id="A0AAR2K1I2"/>
<evidence type="ECO:0000256" key="6">
    <source>
        <dbReference type="ARBA" id="ARBA00023125"/>
    </source>
</evidence>
<dbReference type="GO" id="GO:0005654">
    <property type="term" value="C:nucleoplasm"/>
    <property type="evidence" value="ECO:0007669"/>
    <property type="project" value="UniProtKB-ARBA"/>
</dbReference>
<evidence type="ECO:0000256" key="7">
    <source>
        <dbReference type="ARBA" id="ARBA00023163"/>
    </source>
</evidence>
<evidence type="ECO:0000313" key="14">
    <source>
        <dbReference type="Ensembl" id="ENSPNAP00000058178.1"/>
    </source>
</evidence>
<dbReference type="GO" id="GO:0008270">
    <property type="term" value="F:zinc ion binding"/>
    <property type="evidence" value="ECO:0007669"/>
    <property type="project" value="UniProtKB-KW"/>
</dbReference>
<dbReference type="Pfam" id="PF01429">
    <property type="entry name" value="MBD"/>
    <property type="match status" value="1"/>
</dbReference>
<dbReference type="SUPFAM" id="SSF54171">
    <property type="entry name" value="DNA-binding domain"/>
    <property type="match status" value="1"/>
</dbReference>
<dbReference type="Proteomes" id="UP001501920">
    <property type="component" value="Chromosome 21"/>
</dbReference>
<evidence type="ECO:0000256" key="10">
    <source>
        <dbReference type="SAM" id="MobiDB-lite"/>
    </source>
</evidence>
<reference evidence="14 15" key="1">
    <citation type="submission" date="2020-10" db="EMBL/GenBank/DDBJ databases">
        <title>Pygocentrus nattereri (red-bellied piranha) genome, fPygNat1, primary haplotype.</title>
        <authorList>
            <person name="Myers G."/>
            <person name="Meyer A."/>
            <person name="Karagic N."/>
            <person name="Pippel M."/>
            <person name="Winkler S."/>
            <person name="Tracey A."/>
            <person name="Wood J."/>
            <person name="Formenti G."/>
            <person name="Howe K."/>
            <person name="Fedrigo O."/>
            <person name="Jarvis E.D."/>
        </authorList>
    </citation>
    <scope>NUCLEOTIDE SEQUENCE [LARGE SCALE GENOMIC DNA]</scope>
</reference>
<dbReference type="InterPro" id="IPR016177">
    <property type="entry name" value="DNA-bd_dom_sf"/>
</dbReference>
<dbReference type="CDD" id="cd01396">
    <property type="entry name" value="MeCP2_MBD"/>
    <property type="match status" value="1"/>
</dbReference>
<dbReference type="Pfam" id="PF02008">
    <property type="entry name" value="zf-CXXC"/>
    <property type="match status" value="2"/>
</dbReference>
<evidence type="ECO:0000259" key="13">
    <source>
        <dbReference type="PROSITE" id="PS51058"/>
    </source>
</evidence>
<evidence type="ECO:0000313" key="15">
    <source>
        <dbReference type="Proteomes" id="UP001501920"/>
    </source>
</evidence>
<keyword evidence="5" id="KW-0805">Transcription regulation</keyword>
<organism evidence="14 15">
    <name type="scientific">Pygocentrus nattereri</name>
    <name type="common">Red-bellied piranha</name>
    <dbReference type="NCBI Taxonomy" id="42514"/>
    <lineage>
        <taxon>Eukaryota</taxon>
        <taxon>Metazoa</taxon>
        <taxon>Chordata</taxon>
        <taxon>Craniata</taxon>
        <taxon>Vertebrata</taxon>
        <taxon>Euteleostomi</taxon>
        <taxon>Actinopterygii</taxon>
        <taxon>Neopterygii</taxon>
        <taxon>Teleostei</taxon>
        <taxon>Ostariophysi</taxon>
        <taxon>Characiformes</taxon>
        <taxon>Characoidei</taxon>
        <taxon>Pygocentrus</taxon>
    </lineage>
</organism>
<keyword evidence="2" id="KW-0479">Metal-binding</keyword>
<dbReference type="GO" id="GO:0006346">
    <property type="term" value="P:DNA methylation-dependent constitutive heterochromatin formation"/>
    <property type="evidence" value="ECO:0007669"/>
    <property type="project" value="TreeGrafter"/>
</dbReference>
<proteinExistence type="predicted"/>
<evidence type="ECO:0000256" key="2">
    <source>
        <dbReference type="ARBA" id="ARBA00022723"/>
    </source>
</evidence>
<dbReference type="PROSITE" id="PS50982">
    <property type="entry name" value="MBD"/>
    <property type="match status" value="1"/>
</dbReference>
<feature type="domain" description="CXXC-type" evidence="13">
    <location>
        <begin position="343"/>
        <end position="390"/>
    </location>
</feature>
<dbReference type="Gene3D" id="3.30.890.10">
    <property type="entry name" value="Methyl-cpg-binding Protein 2, Chain A"/>
    <property type="match status" value="1"/>
</dbReference>
<evidence type="ECO:0000256" key="3">
    <source>
        <dbReference type="ARBA" id="ARBA00022771"/>
    </source>
</evidence>
<dbReference type="GO" id="GO:0008327">
    <property type="term" value="F:methyl-CpG binding"/>
    <property type="evidence" value="ECO:0007669"/>
    <property type="project" value="TreeGrafter"/>
</dbReference>